<accession>A0A5E8CM59</accession>
<dbReference type="AlphaFoldDB" id="A0A5E8CM59"/>
<sequence>MKDLKKKSVNNELSNNPVISNNYSYGYISTFDGNIGLIKLEGKNATFLFKKEDLKEDINQGSRIVFNKCYHYNSQNQLILSAKNIKKLNNKI</sequence>
<dbReference type="EMBL" id="CABVLZ010000002">
    <property type="protein sequence ID" value="VVU94880.1"/>
    <property type="molecule type" value="Genomic_DNA"/>
</dbReference>
<gene>
    <name evidence="1" type="ORF">CPAV1605_605</name>
</gene>
<protein>
    <submittedName>
        <fullName evidence="1">Uncharacterized protein</fullName>
    </submittedName>
</protein>
<reference evidence="1" key="1">
    <citation type="submission" date="2019-09" db="EMBL/GenBank/DDBJ databases">
        <authorList>
            <person name="Needham M D."/>
        </authorList>
    </citation>
    <scope>NUCLEOTIDE SEQUENCE</scope>
</reference>
<organism evidence="1">
    <name type="scientific">seawater metagenome</name>
    <dbReference type="NCBI Taxonomy" id="1561972"/>
    <lineage>
        <taxon>unclassified sequences</taxon>
        <taxon>metagenomes</taxon>
        <taxon>ecological metagenomes</taxon>
    </lineage>
</organism>
<proteinExistence type="predicted"/>
<evidence type="ECO:0000313" key="1">
    <source>
        <dbReference type="EMBL" id="VVU94880.1"/>
    </source>
</evidence>
<name>A0A5E8CM59_9ZZZZ</name>